<comment type="caution">
    <text evidence="2">The sequence shown here is derived from an EMBL/GenBank/DDBJ whole genome shotgun (WGS) entry which is preliminary data.</text>
</comment>
<protein>
    <submittedName>
        <fullName evidence="2">Uncharacterized protein</fullName>
    </submittedName>
</protein>
<dbReference type="EMBL" id="MU825873">
    <property type="protein sequence ID" value="KAJ7387880.1"/>
    <property type="molecule type" value="Genomic_DNA"/>
</dbReference>
<keyword evidence="3" id="KW-1185">Reference proteome</keyword>
<dbReference type="AlphaFoldDB" id="A0A9W9ZUP5"/>
<dbReference type="Proteomes" id="UP001163046">
    <property type="component" value="Unassembled WGS sequence"/>
</dbReference>
<organism evidence="2 3">
    <name type="scientific">Desmophyllum pertusum</name>
    <dbReference type="NCBI Taxonomy" id="174260"/>
    <lineage>
        <taxon>Eukaryota</taxon>
        <taxon>Metazoa</taxon>
        <taxon>Cnidaria</taxon>
        <taxon>Anthozoa</taxon>
        <taxon>Hexacorallia</taxon>
        <taxon>Scleractinia</taxon>
        <taxon>Caryophylliina</taxon>
        <taxon>Caryophylliidae</taxon>
        <taxon>Desmophyllum</taxon>
    </lineage>
</organism>
<name>A0A9W9ZUP5_9CNID</name>
<evidence type="ECO:0000313" key="2">
    <source>
        <dbReference type="EMBL" id="KAJ7387880.1"/>
    </source>
</evidence>
<accession>A0A9W9ZUP5</accession>
<proteinExistence type="predicted"/>
<feature type="coiled-coil region" evidence="1">
    <location>
        <begin position="16"/>
        <end position="82"/>
    </location>
</feature>
<keyword evidence="1" id="KW-0175">Coiled coil</keyword>
<gene>
    <name evidence="2" type="ORF">OS493_001229</name>
</gene>
<sequence>MQIHTATIRRKYFPTNKQATAKIQDLQIQITNAEEEVRSLQLKHEFELEVEKRAKKCLQQEKDSLENELNISKQEVMALRSTVAKMTADSLG</sequence>
<reference evidence="2" key="1">
    <citation type="submission" date="2023-01" db="EMBL/GenBank/DDBJ databases">
        <title>Genome assembly of the deep-sea coral Lophelia pertusa.</title>
        <authorList>
            <person name="Herrera S."/>
            <person name="Cordes E."/>
        </authorList>
    </citation>
    <scope>NUCLEOTIDE SEQUENCE</scope>
    <source>
        <strain evidence="2">USNM1676648</strain>
        <tissue evidence="2">Polyp</tissue>
    </source>
</reference>
<evidence type="ECO:0000313" key="3">
    <source>
        <dbReference type="Proteomes" id="UP001163046"/>
    </source>
</evidence>
<evidence type="ECO:0000256" key="1">
    <source>
        <dbReference type="SAM" id="Coils"/>
    </source>
</evidence>